<dbReference type="InterPro" id="IPR035965">
    <property type="entry name" value="PAS-like_dom_sf"/>
</dbReference>
<dbReference type="InterPro" id="IPR009875">
    <property type="entry name" value="PilZ_domain"/>
</dbReference>
<dbReference type="Pfam" id="PF00990">
    <property type="entry name" value="GGDEF"/>
    <property type="match status" value="1"/>
</dbReference>
<dbReference type="Pfam" id="PF00563">
    <property type="entry name" value="EAL"/>
    <property type="match status" value="1"/>
</dbReference>
<dbReference type="PROSITE" id="PS50883">
    <property type="entry name" value="EAL"/>
    <property type="match status" value="1"/>
</dbReference>
<dbReference type="CDD" id="cd01948">
    <property type="entry name" value="EAL"/>
    <property type="match status" value="1"/>
</dbReference>
<evidence type="ECO:0000313" key="5">
    <source>
        <dbReference type="Proteomes" id="UP000306477"/>
    </source>
</evidence>
<dbReference type="InterPro" id="IPR035919">
    <property type="entry name" value="EAL_sf"/>
</dbReference>
<dbReference type="InterPro" id="IPR001633">
    <property type="entry name" value="EAL_dom"/>
</dbReference>
<dbReference type="AlphaFoldDB" id="A0A4S3PKB3"/>
<name>A0A4S3PKB3_9BACI</name>
<feature type="domain" description="PAC" evidence="1">
    <location>
        <begin position="123"/>
        <end position="175"/>
    </location>
</feature>
<dbReference type="RefSeq" id="WP_136381524.1">
    <property type="nucleotide sequence ID" value="NZ_SLUB01000064.1"/>
</dbReference>
<dbReference type="CDD" id="cd01949">
    <property type="entry name" value="GGDEF"/>
    <property type="match status" value="1"/>
</dbReference>
<evidence type="ECO:0000259" key="1">
    <source>
        <dbReference type="PROSITE" id="PS50113"/>
    </source>
</evidence>
<dbReference type="InterPro" id="IPR029787">
    <property type="entry name" value="Nucleotide_cyclase"/>
</dbReference>
<dbReference type="Pfam" id="PF08447">
    <property type="entry name" value="PAS_3"/>
    <property type="match status" value="1"/>
</dbReference>
<dbReference type="InterPro" id="IPR052155">
    <property type="entry name" value="Biofilm_reg_signaling"/>
</dbReference>
<feature type="domain" description="GGDEF" evidence="3">
    <location>
        <begin position="207"/>
        <end position="340"/>
    </location>
</feature>
<reference evidence="4 5" key="1">
    <citation type="journal article" date="2019" name="Indoor Air">
        <title>Impacts of indoor surface finishes on bacterial viability.</title>
        <authorList>
            <person name="Hu J."/>
            <person name="Maamar S.B."/>
            <person name="Glawe A.J."/>
            <person name="Gottel N."/>
            <person name="Gilbert J.A."/>
            <person name="Hartmann E.M."/>
        </authorList>
    </citation>
    <scope>NUCLEOTIDE SEQUENCE [LARGE SCALE GENOMIC DNA]</scope>
    <source>
        <strain evidence="4 5">AF060A6</strain>
    </source>
</reference>
<dbReference type="SUPFAM" id="SSF55073">
    <property type="entry name" value="Nucleotide cyclase"/>
    <property type="match status" value="1"/>
</dbReference>
<dbReference type="InterPro" id="IPR000700">
    <property type="entry name" value="PAS-assoc_C"/>
</dbReference>
<dbReference type="InterPro" id="IPR000014">
    <property type="entry name" value="PAS"/>
</dbReference>
<feature type="domain" description="EAL" evidence="2">
    <location>
        <begin position="349"/>
        <end position="603"/>
    </location>
</feature>
<dbReference type="Gene3D" id="3.30.450.20">
    <property type="entry name" value="PAS domain"/>
    <property type="match status" value="1"/>
</dbReference>
<dbReference type="EMBL" id="SLUB01000064">
    <property type="protein sequence ID" value="THE09748.1"/>
    <property type="molecule type" value="Genomic_DNA"/>
</dbReference>
<dbReference type="Gene3D" id="3.30.70.270">
    <property type="match status" value="1"/>
</dbReference>
<dbReference type="Proteomes" id="UP000306477">
    <property type="component" value="Unassembled WGS sequence"/>
</dbReference>
<dbReference type="SUPFAM" id="SSF141868">
    <property type="entry name" value="EAL domain-like"/>
    <property type="match status" value="1"/>
</dbReference>
<gene>
    <name evidence="4" type="ORF">E1I69_21125</name>
</gene>
<dbReference type="Gene3D" id="3.20.20.450">
    <property type="entry name" value="EAL domain"/>
    <property type="match status" value="1"/>
</dbReference>
<dbReference type="OrthoDB" id="9759607at2"/>
<dbReference type="SMART" id="SM00267">
    <property type="entry name" value="GGDEF"/>
    <property type="match status" value="1"/>
</dbReference>
<evidence type="ECO:0000259" key="2">
    <source>
        <dbReference type="PROSITE" id="PS50883"/>
    </source>
</evidence>
<proteinExistence type="predicted"/>
<evidence type="ECO:0000313" key="4">
    <source>
        <dbReference type="EMBL" id="THE09748.1"/>
    </source>
</evidence>
<dbReference type="NCBIfam" id="TIGR00254">
    <property type="entry name" value="GGDEF"/>
    <property type="match status" value="1"/>
</dbReference>
<dbReference type="SMART" id="SM00052">
    <property type="entry name" value="EAL"/>
    <property type="match status" value="1"/>
</dbReference>
<accession>A0A4S3PKB3</accession>
<comment type="caution">
    <text evidence="4">The sequence shown here is derived from an EMBL/GenBank/DDBJ whole genome shotgun (WGS) entry which is preliminary data.</text>
</comment>
<evidence type="ECO:0000259" key="3">
    <source>
        <dbReference type="PROSITE" id="PS50887"/>
    </source>
</evidence>
<sequence length="758" mass="87130">MKLLDRLRKKQQDVDLKEKKGIDAYIESLSASSMETFVENIATTFKENDKLDYYQVISNHLGLALFTINLKNKEITYVSRKVEEILEISKEKLTIDYWKSLWYKGETIDFSAIYARLTNEGKNSHTYRIVTPNGSVKWINETTVAVEDEIGNIGKVVGVIEDCTNALQLEQKIHFITTHDELTNLPNFLNGRQHIQEVIDRYKTKTERFALFCVNLDGFSRINNTLGFKIADEAFKQLSIKLEKYLNKGVFLFRSQGDEWYAVVECSMKNEEYMSHAKEIIDIIQAPLQIQDYSIRITASIGISIYPEDGENKVELIKNANTALKRAKKHGAANYQLYAANMNIESFKTFQLETDLQSAIKNDELYIEYQPKVDVKSQKATSAEALIRWKHPLWGEVSPMEFITIAEESNFHREISEFVIDSVCKQVGQWEERGIQFNTVSFNLSAKDFLKSSLIRTLKTTINRYQINPKHLEIELTEGTLLQETSVVQDQIEQIKALGITLSLDDFGTGYSSIHYLKKLPSDIIKIDRSFIQHIHKNVEDKIIVKSIIELTKGLNKTVVAEGVENEEQFSVLQSLGCDLIQGYYFSKAVSARRMTELFKMNQIKPAICKSKAPMNRRKYYRVSFPFFPLHTEMTIVSFNGKAVTLGATDVMVLDIGLGGLRFVSHLKLKPHTDILYNFKTTLLGKDIILNGTIVRYEEKEQDIFEYGVEFHMEESDRDELASVLNKITLQMKQNPLFNDGDFIDENPSSYLSKIQRR</sequence>
<dbReference type="GO" id="GO:0035438">
    <property type="term" value="F:cyclic-di-GMP binding"/>
    <property type="evidence" value="ECO:0007669"/>
    <property type="project" value="InterPro"/>
</dbReference>
<dbReference type="PANTHER" id="PTHR44757:SF2">
    <property type="entry name" value="BIOFILM ARCHITECTURE MAINTENANCE PROTEIN MBAA"/>
    <property type="match status" value="1"/>
</dbReference>
<dbReference type="PANTHER" id="PTHR44757">
    <property type="entry name" value="DIGUANYLATE CYCLASE DGCP"/>
    <property type="match status" value="1"/>
</dbReference>
<dbReference type="Pfam" id="PF07238">
    <property type="entry name" value="PilZ"/>
    <property type="match status" value="1"/>
</dbReference>
<dbReference type="SUPFAM" id="SSF55785">
    <property type="entry name" value="PYP-like sensor domain (PAS domain)"/>
    <property type="match status" value="1"/>
</dbReference>
<protein>
    <submittedName>
        <fullName evidence="4">EAL domain-containing protein</fullName>
    </submittedName>
</protein>
<dbReference type="PROSITE" id="PS50113">
    <property type="entry name" value="PAC"/>
    <property type="match status" value="1"/>
</dbReference>
<dbReference type="InterPro" id="IPR000160">
    <property type="entry name" value="GGDEF_dom"/>
</dbReference>
<dbReference type="CDD" id="cd00130">
    <property type="entry name" value="PAS"/>
    <property type="match status" value="1"/>
</dbReference>
<organism evidence="4 5">
    <name type="scientific">Bacillus timonensis</name>
    <dbReference type="NCBI Taxonomy" id="1033734"/>
    <lineage>
        <taxon>Bacteria</taxon>
        <taxon>Bacillati</taxon>
        <taxon>Bacillota</taxon>
        <taxon>Bacilli</taxon>
        <taxon>Bacillales</taxon>
        <taxon>Bacillaceae</taxon>
        <taxon>Bacillus</taxon>
    </lineage>
</organism>
<dbReference type="PROSITE" id="PS50887">
    <property type="entry name" value="GGDEF"/>
    <property type="match status" value="1"/>
</dbReference>
<dbReference type="InterPro" id="IPR013655">
    <property type="entry name" value="PAS_fold_3"/>
</dbReference>
<keyword evidence="5" id="KW-1185">Reference proteome</keyword>
<dbReference type="InterPro" id="IPR043128">
    <property type="entry name" value="Rev_trsase/Diguanyl_cyclase"/>
</dbReference>